<comment type="caution">
    <text evidence="1">The sequence shown here is derived from an EMBL/GenBank/DDBJ whole genome shotgun (WGS) entry which is preliminary data.</text>
</comment>
<evidence type="ECO:0000313" key="2">
    <source>
        <dbReference type="Proteomes" id="UP000712673"/>
    </source>
</evidence>
<name>A0A938B2I2_UNCTE</name>
<dbReference type="AlphaFoldDB" id="A0A938B2I2"/>
<protein>
    <submittedName>
        <fullName evidence="1">Uncharacterized protein</fullName>
    </submittedName>
</protein>
<dbReference type="Proteomes" id="UP000712673">
    <property type="component" value="Unassembled WGS sequence"/>
</dbReference>
<gene>
    <name evidence="1" type="ORF">FJZ47_09585</name>
</gene>
<dbReference type="EMBL" id="VGLS01000247">
    <property type="protein sequence ID" value="MBM3224039.1"/>
    <property type="molecule type" value="Genomic_DNA"/>
</dbReference>
<evidence type="ECO:0000313" key="1">
    <source>
        <dbReference type="EMBL" id="MBM3224039.1"/>
    </source>
</evidence>
<accession>A0A938B2I2</accession>
<reference evidence="1" key="1">
    <citation type="submission" date="2019-03" db="EMBL/GenBank/DDBJ databases">
        <title>Lake Tanganyika Metagenome-Assembled Genomes (MAGs).</title>
        <authorList>
            <person name="Tran P."/>
        </authorList>
    </citation>
    <scope>NUCLEOTIDE SEQUENCE</scope>
    <source>
        <strain evidence="1">K_DeepCast_65m_m2_066</strain>
    </source>
</reference>
<organism evidence="1 2">
    <name type="scientific">Tectimicrobiota bacterium</name>
    <dbReference type="NCBI Taxonomy" id="2528274"/>
    <lineage>
        <taxon>Bacteria</taxon>
        <taxon>Pseudomonadati</taxon>
        <taxon>Nitrospinota/Tectimicrobiota group</taxon>
        <taxon>Candidatus Tectimicrobiota</taxon>
    </lineage>
</organism>
<sequence length="179" mass="19632">MPARVVNQQPRRVIVRQRYCERVAISNTVVKLPLAQLANVRDLTEQILLRWAGTSDVAPDSRGPNVDGQHLAPLEAFAGTAFNVRGVTNPTPQSAPNLTRAWEALVSGVQARLLLGGPLQTAFTSVVYDEPADRFVTLGTLTISSPVSKAANPREIHWWWVNTGPPSSRSSRDWPMMQG</sequence>
<proteinExistence type="predicted"/>